<evidence type="ECO:0000313" key="2">
    <source>
        <dbReference type="Proteomes" id="UP001057233"/>
    </source>
</evidence>
<keyword evidence="2" id="KW-1185">Reference proteome</keyword>
<organism evidence="1 2">
    <name type="scientific">Rhodococcus phage Mbo2</name>
    <dbReference type="NCBI Taxonomy" id="2936911"/>
    <lineage>
        <taxon>Viruses</taxon>
        <taxon>Duplodnaviria</taxon>
        <taxon>Heunggongvirae</taxon>
        <taxon>Uroviricota</taxon>
        <taxon>Caudoviricetes</taxon>
        <taxon>Caudoviricetes incertae sedis</taxon>
        <taxon>Mboduovirus</taxon>
        <taxon>Mboduovirus mbo2</taxon>
    </lineage>
</organism>
<sequence length="342" mass="36155">MAGHTSQSGQVIIAEQAVEGTPVSDANLLANGIGLRLRSGSLAGNRDMLTTDPEIGGGRDTTDAYGGGIVFSGDYDLYTRFNTAPLLLRGAFGVSESATATGLSTHTITPSDGQLPFFTVYEEIGTNLVRFKYTDVVVNTLHLEAEANGFLTMTAGLIARMGVSNTPDVEAETILDNTALVVGTNIHVTYDGVTLPAKSFSFDLTNNFEDDNFYLGSLYVGDLTAKSREVTASVNLRHEDAGIMKQALFGSSTLTQAGGLISKKELVITCEAYEDIPGATPATKYLLELTLGKVALEPFAFEPSGDDAIEGDVAMRAVRPDSSVPIVEAVIKNGREDITVPA</sequence>
<gene>
    <name evidence="1" type="ORF">Mbo2_019</name>
</gene>
<proteinExistence type="predicted"/>
<dbReference type="Pfam" id="PF18906">
    <property type="entry name" value="Phage_tube_2"/>
    <property type="match status" value="1"/>
</dbReference>
<dbReference type="EMBL" id="ON191531">
    <property type="protein sequence ID" value="URG17389.1"/>
    <property type="molecule type" value="Genomic_DNA"/>
</dbReference>
<dbReference type="Proteomes" id="UP001057233">
    <property type="component" value="Segment"/>
</dbReference>
<name>A0A9E7IED1_9CAUD</name>
<accession>A0A9E7IED1</accession>
<evidence type="ECO:0000313" key="1">
    <source>
        <dbReference type="EMBL" id="URG17389.1"/>
    </source>
</evidence>
<reference evidence="1" key="1">
    <citation type="submission" date="2022-04" db="EMBL/GenBank/DDBJ databases">
        <authorList>
            <person name="Hwangbo M."/>
            <person name="Wang B."/>
            <person name="Gill J.J."/>
            <person name="Chu K.-H."/>
            <person name="Young R."/>
        </authorList>
    </citation>
    <scope>NUCLEOTIDE SEQUENCE</scope>
</reference>
<protein>
    <submittedName>
        <fullName evidence="1">Major tail protein</fullName>
    </submittedName>
</protein>
<dbReference type="InterPro" id="IPR044000">
    <property type="entry name" value="Phage_tube_2"/>
</dbReference>